<dbReference type="AlphaFoldDB" id="A0A8X8ZCK5"/>
<evidence type="ECO:0000313" key="3">
    <source>
        <dbReference type="Proteomes" id="UP000298416"/>
    </source>
</evidence>
<gene>
    <name evidence="2" type="ORF">SASPL_141139</name>
</gene>
<protein>
    <recommendedName>
        <fullName evidence="1">Methyltransferase type 11 domain-containing protein</fullName>
    </recommendedName>
</protein>
<dbReference type="InterPro" id="IPR013216">
    <property type="entry name" value="Methyltransf_11"/>
</dbReference>
<dbReference type="GO" id="GO:0009820">
    <property type="term" value="P:alkaloid metabolic process"/>
    <property type="evidence" value="ECO:0007669"/>
    <property type="project" value="UniProtKB-KW"/>
</dbReference>
<dbReference type="CDD" id="cd02440">
    <property type="entry name" value="AdoMet_MTases"/>
    <property type="match status" value="1"/>
</dbReference>
<comment type="caution">
    <text evidence="2">The sequence shown here is derived from an EMBL/GenBank/DDBJ whole genome shotgun (WGS) entry which is preliminary data.</text>
</comment>
<keyword evidence="3" id="KW-1185">Reference proteome</keyword>
<feature type="domain" description="Methyltransferase type 11" evidence="1">
    <location>
        <begin position="274"/>
        <end position="368"/>
    </location>
</feature>
<dbReference type="PANTHER" id="PTHR45180">
    <property type="entry name" value="OS01G0307686 PROTEIN"/>
    <property type="match status" value="1"/>
</dbReference>
<dbReference type="PANTHER" id="PTHR45180:SF1">
    <property type="entry name" value="OS01G0307686 PROTEIN"/>
    <property type="match status" value="1"/>
</dbReference>
<dbReference type="Proteomes" id="UP000298416">
    <property type="component" value="Unassembled WGS sequence"/>
</dbReference>
<dbReference type="GO" id="GO:0008757">
    <property type="term" value="F:S-adenosylmethionine-dependent methyltransferase activity"/>
    <property type="evidence" value="ECO:0007669"/>
    <property type="project" value="InterPro"/>
</dbReference>
<evidence type="ECO:0000259" key="1">
    <source>
        <dbReference type="Pfam" id="PF08241"/>
    </source>
</evidence>
<reference evidence="2" key="2">
    <citation type="submission" date="2020-08" db="EMBL/GenBank/DDBJ databases">
        <title>Plant Genome Project.</title>
        <authorList>
            <person name="Zhang R.-G."/>
        </authorList>
    </citation>
    <scope>NUCLEOTIDE SEQUENCE</scope>
    <source>
        <strain evidence="2">Huo1</strain>
        <tissue evidence="2">Leaf</tissue>
    </source>
</reference>
<accession>A0A8X8ZCK5</accession>
<sequence length="502" mass="56679">MSEPALAKPPFICPITHTLIVIIDQLAAIYNNVITTDTSPAQLELAAPHPNITYRCTTTVVAMDELQTKVGSQSTFDLVAVAQAMQWFDRLAFYDRAKWLLKKPGGVLAAWCYTTPEVVATIDAVFHIFYTVDSQPYWDSARGACGRKYETAEFPFEPVDGHKDTWPVPFNAEKEMDLEGFFTYLRSWSAYQTAKEKGVELLTGDVVDRFTAAWSGDGVTRKTKVFPVYLRIGKNSGDNPIYQSKQYSGGRPNYPEELFHFIASNTPSHELAWDAGTGTGQAACSLAKFYKNVIATDISPKQLEFAAKLPNITYQCTSPGMSMDELQEKIGSESTFDLVTVAQAIQWFHLPTFYQQVKWLLKKPNGVIAAWCYTTPEVNPTVDSLFQRFYNIDAGPYWKSGPSVESPREVVDQKYTTIDFPFEPVDGLEHSGPFRFDIEKVMDLEGYFTYLRSWSSYETAKEKGVELLSDSVVEEFMRAWNEDGKMQKTVIFPVYLRMGKVC</sequence>
<name>A0A8X8ZCK5_SALSN</name>
<dbReference type="Gene3D" id="3.40.50.150">
    <property type="entry name" value="Vaccinia Virus protein VP39"/>
    <property type="match status" value="2"/>
</dbReference>
<reference evidence="2" key="1">
    <citation type="submission" date="2018-01" db="EMBL/GenBank/DDBJ databases">
        <authorList>
            <person name="Mao J.F."/>
        </authorList>
    </citation>
    <scope>NUCLEOTIDE SEQUENCE</scope>
    <source>
        <strain evidence="2">Huo1</strain>
        <tissue evidence="2">Leaf</tissue>
    </source>
</reference>
<organism evidence="2">
    <name type="scientific">Salvia splendens</name>
    <name type="common">Scarlet sage</name>
    <dbReference type="NCBI Taxonomy" id="180675"/>
    <lineage>
        <taxon>Eukaryota</taxon>
        <taxon>Viridiplantae</taxon>
        <taxon>Streptophyta</taxon>
        <taxon>Embryophyta</taxon>
        <taxon>Tracheophyta</taxon>
        <taxon>Spermatophyta</taxon>
        <taxon>Magnoliopsida</taxon>
        <taxon>eudicotyledons</taxon>
        <taxon>Gunneridae</taxon>
        <taxon>Pentapetalae</taxon>
        <taxon>asterids</taxon>
        <taxon>lamiids</taxon>
        <taxon>Lamiales</taxon>
        <taxon>Lamiaceae</taxon>
        <taxon>Nepetoideae</taxon>
        <taxon>Mentheae</taxon>
        <taxon>Salviinae</taxon>
        <taxon>Salvia</taxon>
        <taxon>Salvia subgen. Calosphace</taxon>
        <taxon>core Calosphace</taxon>
    </lineage>
</organism>
<dbReference type="Pfam" id="PF08241">
    <property type="entry name" value="Methyltransf_11"/>
    <property type="match status" value="1"/>
</dbReference>
<evidence type="ECO:0000313" key="2">
    <source>
        <dbReference type="EMBL" id="KAG6399658.1"/>
    </source>
</evidence>
<dbReference type="EMBL" id="PNBA02000015">
    <property type="protein sequence ID" value="KAG6399658.1"/>
    <property type="molecule type" value="Genomic_DNA"/>
</dbReference>
<dbReference type="SUPFAM" id="SSF53335">
    <property type="entry name" value="S-adenosyl-L-methionine-dependent methyltransferases"/>
    <property type="match status" value="2"/>
</dbReference>
<proteinExistence type="predicted"/>
<dbReference type="InterPro" id="IPR029063">
    <property type="entry name" value="SAM-dependent_MTases_sf"/>
</dbReference>